<evidence type="ECO:0000313" key="4">
    <source>
        <dbReference type="EMBL" id="GMA18949.1"/>
    </source>
</evidence>
<dbReference type="Gene3D" id="3.40.50.2000">
    <property type="entry name" value="Glycogen Phosphorylase B"/>
    <property type="match status" value="2"/>
</dbReference>
<accession>A0ABQ6HN84</accession>
<dbReference type="CDD" id="cd03785">
    <property type="entry name" value="GT28_MurG"/>
    <property type="match status" value="1"/>
</dbReference>
<name>A0ABQ6HN84_9MICO</name>
<dbReference type="PANTHER" id="PTHR21015">
    <property type="entry name" value="UDP-N-ACETYLGLUCOSAMINE--N-ACETYLMURAMYL-(PENTAPEPTIDE) PYROPHOSPHORYL-UNDECAPRENOL N-ACETYLGLUCOSAMINE TRANSFERASE 1"/>
    <property type="match status" value="1"/>
</dbReference>
<keyword evidence="5" id="KW-1185">Reference proteome</keyword>
<evidence type="ECO:0000313" key="5">
    <source>
        <dbReference type="Proteomes" id="UP001157109"/>
    </source>
</evidence>
<organism evidence="4 5">
    <name type="scientific">Arsenicicoccus piscis</name>
    <dbReference type="NCBI Taxonomy" id="673954"/>
    <lineage>
        <taxon>Bacteria</taxon>
        <taxon>Bacillati</taxon>
        <taxon>Actinomycetota</taxon>
        <taxon>Actinomycetes</taxon>
        <taxon>Micrococcales</taxon>
        <taxon>Intrasporangiaceae</taxon>
        <taxon>Arsenicicoccus</taxon>
    </lineage>
</organism>
<reference evidence="5" key="1">
    <citation type="journal article" date="2019" name="Int. J. Syst. Evol. Microbiol.">
        <title>The Global Catalogue of Microorganisms (GCM) 10K type strain sequencing project: providing services to taxonomists for standard genome sequencing and annotation.</title>
        <authorList>
            <consortium name="The Broad Institute Genomics Platform"/>
            <consortium name="The Broad Institute Genome Sequencing Center for Infectious Disease"/>
            <person name="Wu L."/>
            <person name="Ma J."/>
        </authorList>
    </citation>
    <scope>NUCLEOTIDE SEQUENCE [LARGE SCALE GENOMIC DNA]</scope>
    <source>
        <strain evidence="5">NBRC 105830</strain>
    </source>
</reference>
<comment type="caution">
    <text evidence="4">The sequence shown here is derived from an EMBL/GenBank/DDBJ whole genome shotgun (WGS) entry which is preliminary data.</text>
</comment>
<gene>
    <name evidence="4" type="ORF">GCM10025862_09700</name>
</gene>
<evidence type="ECO:0000259" key="3">
    <source>
        <dbReference type="Pfam" id="PF03033"/>
    </source>
</evidence>
<dbReference type="EMBL" id="BSUJ01000001">
    <property type="protein sequence ID" value="GMA18949.1"/>
    <property type="molecule type" value="Genomic_DNA"/>
</dbReference>
<evidence type="ECO:0000256" key="1">
    <source>
        <dbReference type="ARBA" id="ARBA00022676"/>
    </source>
</evidence>
<keyword evidence="1" id="KW-0328">Glycosyltransferase</keyword>
<dbReference type="Proteomes" id="UP001157109">
    <property type="component" value="Unassembled WGS sequence"/>
</dbReference>
<proteinExistence type="predicted"/>
<feature type="domain" description="Glycosyltransferase family 28 N-terminal" evidence="3">
    <location>
        <begin position="8"/>
        <end position="142"/>
    </location>
</feature>
<dbReference type="PANTHER" id="PTHR21015:SF22">
    <property type="entry name" value="GLYCOSYLTRANSFERASE"/>
    <property type="match status" value="1"/>
</dbReference>
<dbReference type="Pfam" id="PF03033">
    <property type="entry name" value="Glyco_transf_28"/>
    <property type="match status" value="1"/>
</dbReference>
<dbReference type="SUPFAM" id="SSF53756">
    <property type="entry name" value="UDP-Glycosyltransferase/glycogen phosphorylase"/>
    <property type="match status" value="1"/>
</dbReference>
<protein>
    <recommendedName>
        <fullName evidence="3">Glycosyltransferase family 28 N-terminal domain-containing protein</fullName>
    </recommendedName>
</protein>
<sequence length="214" mass="22635">MSTRPRSVVLAGGGTAGHVSPLLALADALRRRDPEVDIAVLGTAAGLEARLVPERGYELHTIPKVAMPRRPDTALIRLPGSLRGAVDAAGAVIDAQRADVVVGFGGYVSTPAYLAARRRRVPIVVHEQNTRPGLANRVGARLTPFVATTFSSTQLAHARFLGMPMRTEITGLDRAARRDEAMTAFGLSGAWPTVLVTGVARRGPAQRRVRAPGA</sequence>
<evidence type="ECO:0000256" key="2">
    <source>
        <dbReference type="ARBA" id="ARBA00022679"/>
    </source>
</evidence>
<keyword evidence="2" id="KW-0808">Transferase</keyword>
<dbReference type="InterPro" id="IPR004276">
    <property type="entry name" value="GlycoTrans_28_N"/>
</dbReference>